<dbReference type="CDD" id="cd22967">
    <property type="entry name" value="DD_AK7"/>
    <property type="match status" value="1"/>
</dbReference>
<dbReference type="EMBL" id="CAXAMN010023028">
    <property type="protein sequence ID" value="CAK9074588.1"/>
    <property type="molecule type" value="Genomic_DNA"/>
</dbReference>
<feature type="compositionally biased region" description="Basic and acidic residues" evidence="1">
    <location>
        <begin position="138"/>
        <end position="147"/>
    </location>
</feature>
<feature type="region of interest" description="Disordered" evidence="1">
    <location>
        <begin position="133"/>
        <end position="163"/>
    </location>
</feature>
<dbReference type="Proteomes" id="UP001642484">
    <property type="component" value="Unassembled WGS sequence"/>
</dbReference>
<name>A0ABP0PGB0_9DINO</name>
<evidence type="ECO:0000313" key="3">
    <source>
        <dbReference type="Proteomes" id="UP001642484"/>
    </source>
</evidence>
<dbReference type="InterPro" id="IPR047499">
    <property type="entry name" value="DD_AK7"/>
</dbReference>
<proteinExistence type="predicted"/>
<reference evidence="2 3" key="1">
    <citation type="submission" date="2024-02" db="EMBL/GenBank/DDBJ databases">
        <authorList>
            <person name="Chen Y."/>
            <person name="Shah S."/>
            <person name="Dougan E. K."/>
            <person name="Thang M."/>
            <person name="Chan C."/>
        </authorList>
    </citation>
    <scope>NUCLEOTIDE SEQUENCE [LARGE SCALE GENOMIC DNA]</scope>
</reference>
<sequence length="299" mass="33149">MFPRAIPFAGSMVVKEHQLVALVLYLKQYSTKWPCDDPSYGMAAKTRNKQGTLAVKAAEAINLDDLKLKEELKPDVFVTLSSAREVCQARLESKGDLLEKEFIASTDQWNKDCEAIGELFTRRLGATEVKLSSDTAAEAEREKHEAAVKAAEQEEQEAPPAPDEKDLIVLASSDWTWIDHGSSHISQVLEELRPVFNFLPPAHALASSQPSKAESGGEAVAVPEAPPPNEEKLRQEMRIESVKKEELARLEKHSEPLRLYLMKFVVPALTGALVELCHEQPEDPVAYLAEYLALYSEAG</sequence>
<dbReference type="InterPro" id="IPR007858">
    <property type="entry name" value="Dpy-30_motif"/>
</dbReference>
<evidence type="ECO:0000313" key="2">
    <source>
        <dbReference type="EMBL" id="CAK9074588.1"/>
    </source>
</evidence>
<keyword evidence="3" id="KW-1185">Reference proteome</keyword>
<evidence type="ECO:0000256" key="1">
    <source>
        <dbReference type="SAM" id="MobiDB-lite"/>
    </source>
</evidence>
<organism evidence="2 3">
    <name type="scientific">Durusdinium trenchii</name>
    <dbReference type="NCBI Taxonomy" id="1381693"/>
    <lineage>
        <taxon>Eukaryota</taxon>
        <taxon>Sar</taxon>
        <taxon>Alveolata</taxon>
        <taxon>Dinophyceae</taxon>
        <taxon>Suessiales</taxon>
        <taxon>Symbiodiniaceae</taxon>
        <taxon>Durusdinium</taxon>
    </lineage>
</organism>
<protein>
    <submittedName>
        <fullName evidence="2">Uncharacterized protein</fullName>
    </submittedName>
</protein>
<dbReference type="Pfam" id="PF05186">
    <property type="entry name" value="Dpy-30"/>
    <property type="match status" value="1"/>
</dbReference>
<comment type="caution">
    <text evidence="2">The sequence shown here is derived from an EMBL/GenBank/DDBJ whole genome shotgun (WGS) entry which is preliminary data.</text>
</comment>
<feature type="region of interest" description="Disordered" evidence="1">
    <location>
        <begin position="207"/>
        <end position="235"/>
    </location>
</feature>
<accession>A0ABP0PGB0</accession>
<gene>
    <name evidence="2" type="ORF">CCMP2556_LOCUS36739</name>
</gene>
<dbReference type="Gene3D" id="1.20.890.10">
    <property type="entry name" value="cAMP-dependent protein kinase regulatory subunit, dimerization-anchoring domain"/>
    <property type="match status" value="1"/>
</dbReference>